<organism evidence="2 3">
    <name type="scientific">Liparis tanakae</name>
    <name type="common">Tanaka's snailfish</name>
    <dbReference type="NCBI Taxonomy" id="230148"/>
    <lineage>
        <taxon>Eukaryota</taxon>
        <taxon>Metazoa</taxon>
        <taxon>Chordata</taxon>
        <taxon>Craniata</taxon>
        <taxon>Vertebrata</taxon>
        <taxon>Euteleostomi</taxon>
        <taxon>Actinopterygii</taxon>
        <taxon>Neopterygii</taxon>
        <taxon>Teleostei</taxon>
        <taxon>Neoteleostei</taxon>
        <taxon>Acanthomorphata</taxon>
        <taxon>Eupercaria</taxon>
        <taxon>Perciformes</taxon>
        <taxon>Cottioidei</taxon>
        <taxon>Cottales</taxon>
        <taxon>Liparidae</taxon>
        <taxon>Liparis</taxon>
    </lineage>
</organism>
<reference evidence="2 3" key="1">
    <citation type="submission" date="2019-03" db="EMBL/GenBank/DDBJ databases">
        <title>First draft genome of Liparis tanakae, snailfish: a comprehensive survey of snailfish specific genes.</title>
        <authorList>
            <person name="Kim W."/>
            <person name="Song I."/>
            <person name="Jeong J.-H."/>
            <person name="Kim D."/>
            <person name="Kim S."/>
            <person name="Ryu S."/>
            <person name="Song J.Y."/>
            <person name="Lee S.K."/>
        </authorList>
    </citation>
    <scope>NUCLEOTIDE SEQUENCE [LARGE SCALE GENOMIC DNA]</scope>
    <source>
        <tissue evidence="2">Muscle</tissue>
    </source>
</reference>
<accession>A0A4Z2HPI5</accession>
<dbReference type="EMBL" id="SRLO01000200">
    <property type="protein sequence ID" value="TNN67687.1"/>
    <property type="molecule type" value="Genomic_DNA"/>
</dbReference>
<evidence type="ECO:0000313" key="2">
    <source>
        <dbReference type="EMBL" id="TNN67687.1"/>
    </source>
</evidence>
<dbReference type="AlphaFoldDB" id="A0A4Z2HPI5"/>
<comment type="caution">
    <text evidence="2">The sequence shown here is derived from an EMBL/GenBank/DDBJ whole genome shotgun (WGS) entry which is preliminary data.</text>
</comment>
<keyword evidence="3" id="KW-1185">Reference proteome</keyword>
<name>A0A4Z2HPI5_9TELE</name>
<dbReference type="Proteomes" id="UP000314294">
    <property type="component" value="Unassembled WGS sequence"/>
</dbReference>
<proteinExistence type="predicted"/>
<sequence length="95" mass="9791">MASPLQESESGVIGGHTGPGQGRIPAVQRGLADPAVIRVSLCLQKPSARSPPPAMKNTHQYTFCARTHIIVVALRVMAARPGLVGRVQGGGGGEL</sequence>
<gene>
    <name evidence="2" type="ORF">EYF80_022151</name>
</gene>
<protein>
    <submittedName>
        <fullName evidence="2">Uncharacterized protein</fullName>
    </submittedName>
</protein>
<evidence type="ECO:0000313" key="3">
    <source>
        <dbReference type="Proteomes" id="UP000314294"/>
    </source>
</evidence>
<feature type="compositionally biased region" description="Gly residues" evidence="1">
    <location>
        <begin position="12"/>
        <end position="21"/>
    </location>
</feature>
<evidence type="ECO:0000256" key="1">
    <source>
        <dbReference type="SAM" id="MobiDB-lite"/>
    </source>
</evidence>
<feature type="region of interest" description="Disordered" evidence="1">
    <location>
        <begin position="1"/>
        <end position="27"/>
    </location>
</feature>